<proteinExistence type="predicted"/>
<name>A0ABP7RWH9_9PSEU</name>
<gene>
    <name evidence="1" type="ORF">GCM10022247_24850</name>
</gene>
<dbReference type="Gene3D" id="3.40.50.1010">
    <property type="entry name" value="5'-nuclease"/>
    <property type="match status" value="1"/>
</dbReference>
<evidence type="ECO:0000313" key="1">
    <source>
        <dbReference type="EMBL" id="GAA4002986.1"/>
    </source>
</evidence>
<sequence length="259" mass="28317">MPRVIDPNAVKRPTRVGVYVDAFNVYYGARAHCGKGTAGWRWLDIGGLATSLINPRLWPNPVLDRIVYCTALRERENDPSSLADQETYIGALKHHCGNVLVAYGKYMPRTSTGLLVDRSGGRPRQVFSPGGDQVPDWLPVREVIGPQGEPALLASVATFEEKGSDVNVVNHLLVDVLTHQVDAAMVFSNDSDLSLPLKMARTWVPVATVNPHAMPTAGDLRGGAADGVGGHWWRRLRSDDFRAHQMPSQVGSHARPTGW</sequence>
<keyword evidence="2" id="KW-1185">Reference proteome</keyword>
<dbReference type="Proteomes" id="UP001501747">
    <property type="component" value="Unassembled WGS sequence"/>
</dbReference>
<reference evidence="2" key="1">
    <citation type="journal article" date="2019" name="Int. J. Syst. Evol. Microbiol.">
        <title>The Global Catalogue of Microorganisms (GCM) 10K type strain sequencing project: providing services to taxonomists for standard genome sequencing and annotation.</title>
        <authorList>
            <consortium name="The Broad Institute Genomics Platform"/>
            <consortium name="The Broad Institute Genome Sequencing Center for Infectious Disease"/>
            <person name="Wu L."/>
            <person name="Ma J."/>
        </authorList>
    </citation>
    <scope>NUCLEOTIDE SEQUENCE [LARGE SCALE GENOMIC DNA]</scope>
    <source>
        <strain evidence="2">JCM 17342</strain>
    </source>
</reference>
<comment type="caution">
    <text evidence="1">The sequence shown here is derived from an EMBL/GenBank/DDBJ whole genome shotgun (WGS) entry which is preliminary data.</text>
</comment>
<evidence type="ECO:0008006" key="3">
    <source>
        <dbReference type="Google" id="ProtNLM"/>
    </source>
</evidence>
<evidence type="ECO:0000313" key="2">
    <source>
        <dbReference type="Proteomes" id="UP001501747"/>
    </source>
</evidence>
<protein>
    <recommendedName>
        <fullName evidence="3">NYN domain-containing protein</fullName>
    </recommendedName>
</protein>
<accession>A0ABP7RWH9</accession>
<dbReference type="EMBL" id="BAABAL010000006">
    <property type="protein sequence ID" value="GAA4002986.1"/>
    <property type="molecule type" value="Genomic_DNA"/>
</dbReference>
<organism evidence="1 2">
    <name type="scientific">Allokutzneria multivorans</name>
    <dbReference type="NCBI Taxonomy" id="1142134"/>
    <lineage>
        <taxon>Bacteria</taxon>
        <taxon>Bacillati</taxon>
        <taxon>Actinomycetota</taxon>
        <taxon>Actinomycetes</taxon>
        <taxon>Pseudonocardiales</taxon>
        <taxon>Pseudonocardiaceae</taxon>
        <taxon>Allokutzneria</taxon>
    </lineage>
</organism>